<dbReference type="STRING" id="1126833.VN24_05625"/>
<dbReference type="EMBL" id="CP011058">
    <property type="protein sequence ID" value="AJY74151.1"/>
    <property type="molecule type" value="Genomic_DNA"/>
</dbReference>
<dbReference type="RefSeq" id="WP_045669587.1">
    <property type="nucleotide sequence ID" value="NZ_CP011058.1"/>
</dbReference>
<dbReference type="Pfam" id="PF13561">
    <property type="entry name" value="adh_short_C2"/>
    <property type="match status" value="1"/>
</dbReference>
<dbReference type="KEGG" id="pbj:VN24_05625"/>
<evidence type="ECO:0000256" key="2">
    <source>
        <dbReference type="ARBA" id="ARBA00023002"/>
    </source>
</evidence>
<dbReference type="Gene3D" id="3.40.50.720">
    <property type="entry name" value="NAD(P)-binding Rossmann-like Domain"/>
    <property type="match status" value="1"/>
</dbReference>
<dbReference type="GO" id="GO:0016491">
    <property type="term" value="F:oxidoreductase activity"/>
    <property type="evidence" value="ECO:0007669"/>
    <property type="project" value="UniProtKB-KW"/>
</dbReference>
<dbReference type="NCBIfam" id="NF005559">
    <property type="entry name" value="PRK07231.1"/>
    <property type="match status" value="1"/>
</dbReference>
<proteinExistence type="inferred from homology"/>
<name>A0A0D5NFY3_9BACL</name>
<dbReference type="PATRIC" id="fig|1126833.4.peg.1218"/>
<dbReference type="PANTHER" id="PTHR24321">
    <property type="entry name" value="DEHYDROGENASES, SHORT CHAIN"/>
    <property type="match status" value="1"/>
</dbReference>
<dbReference type="Proteomes" id="UP000032633">
    <property type="component" value="Chromosome"/>
</dbReference>
<dbReference type="FunFam" id="3.40.50.720:FF:000084">
    <property type="entry name" value="Short-chain dehydrogenase reductase"/>
    <property type="match status" value="1"/>
</dbReference>
<dbReference type="SUPFAM" id="SSF51735">
    <property type="entry name" value="NAD(P)-binding Rossmann-fold domains"/>
    <property type="match status" value="1"/>
</dbReference>
<sequence length="261" mass="27274">MAAGSRLEGKVAVITGAGSGIGKATAELFASEGAHLVLNDIDPAGIQDVIHATGNPAKHAAVAGDIATEETADALVQAAVTQFDRIDILVNNAGIHYIKDITDISADEFDLCVGINLKSMFLCTKAVIPQMQKQKSGSIINLGSISSFVGQEMMGKSTVLYNMTKAGALQLARSIATRYGQDGIRANAVCPGPVRTNQIKEEHTQNAVSMDEFWSIAGGTTPMNRHGLPSEIAKAILFLASDESSYVTGAPLIVDGGYLAV</sequence>
<dbReference type="InterPro" id="IPR036291">
    <property type="entry name" value="NAD(P)-bd_dom_sf"/>
</dbReference>
<dbReference type="CDD" id="cd05233">
    <property type="entry name" value="SDR_c"/>
    <property type="match status" value="1"/>
</dbReference>
<evidence type="ECO:0000313" key="3">
    <source>
        <dbReference type="EMBL" id="AJY74151.1"/>
    </source>
</evidence>
<keyword evidence="4" id="KW-1185">Reference proteome</keyword>
<reference evidence="3 4" key="1">
    <citation type="journal article" date="2015" name="J. Biotechnol.">
        <title>Complete genome sequence of Paenibacillus beijingensis 7188(T) (=DSM 24997(T)), a novel rhizobacterium from jujube garden soil.</title>
        <authorList>
            <person name="Kwak Y."/>
            <person name="Shin J.H."/>
        </authorList>
    </citation>
    <scope>NUCLEOTIDE SEQUENCE [LARGE SCALE GENOMIC DNA]</scope>
    <source>
        <strain evidence="3 4">DSM 24997</strain>
    </source>
</reference>
<dbReference type="PRINTS" id="PR00081">
    <property type="entry name" value="GDHRDH"/>
</dbReference>
<dbReference type="OrthoDB" id="9803333at2"/>
<reference evidence="4" key="2">
    <citation type="submission" date="2015-03" db="EMBL/GenBank/DDBJ databases">
        <title>Genome sequence of Paenibacillus beijingensis strain DSM 24997T.</title>
        <authorList>
            <person name="Kwak Y."/>
            <person name="Shin J.-H."/>
        </authorList>
    </citation>
    <scope>NUCLEOTIDE SEQUENCE [LARGE SCALE GENOMIC DNA]</scope>
    <source>
        <strain evidence="4">DSM 24997</strain>
    </source>
</reference>
<dbReference type="AlphaFoldDB" id="A0A0D5NFY3"/>
<dbReference type="PANTHER" id="PTHR24321:SF8">
    <property type="entry name" value="ESTRADIOL 17-BETA-DEHYDROGENASE 8-RELATED"/>
    <property type="match status" value="1"/>
</dbReference>
<evidence type="ECO:0000256" key="1">
    <source>
        <dbReference type="ARBA" id="ARBA00006484"/>
    </source>
</evidence>
<dbReference type="PRINTS" id="PR00080">
    <property type="entry name" value="SDRFAMILY"/>
</dbReference>
<comment type="similarity">
    <text evidence="1">Belongs to the short-chain dehydrogenases/reductases (SDR) family.</text>
</comment>
<gene>
    <name evidence="3" type="ORF">VN24_05625</name>
</gene>
<keyword evidence="2" id="KW-0560">Oxidoreductase</keyword>
<dbReference type="GO" id="GO:0008206">
    <property type="term" value="P:bile acid metabolic process"/>
    <property type="evidence" value="ECO:0007669"/>
    <property type="project" value="UniProtKB-ARBA"/>
</dbReference>
<accession>A0A0D5NFY3</accession>
<dbReference type="HOGENOM" id="CLU_010194_1_2_9"/>
<organism evidence="3 4">
    <name type="scientific">Paenibacillus beijingensis</name>
    <dbReference type="NCBI Taxonomy" id="1126833"/>
    <lineage>
        <taxon>Bacteria</taxon>
        <taxon>Bacillati</taxon>
        <taxon>Bacillota</taxon>
        <taxon>Bacilli</taxon>
        <taxon>Bacillales</taxon>
        <taxon>Paenibacillaceae</taxon>
        <taxon>Paenibacillus</taxon>
    </lineage>
</organism>
<evidence type="ECO:0000313" key="4">
    <source>
        <dbReference type="Proteomes" id="UP000032633"/>
    </source>
</evidence>
<protein>
    <submittedName>
        <fullName evidence="3">Oxidoreductase</fullName>
    </submittedName>
</protein>
<dbReference type="InterPro" id="IPR002347">
    <property type="entry name" value="SDR_fam"/>
</dbReference>